<dbReference type="InterPro" id="IPR029063">
    <property type="entry name" value="SAM-dependent_MTases_sf"/>
</dbReference>
<organism evidence="1 3">
    <name type="scientific">Streptomyces coeruleorubidus</name>
    <dbReference type="NCBI Taxonomy" id="116188"/>
    <lineage>
        <taxon>Bacteria</taxon>
        <taxon>Bacillati</taxon>
        <taxon>Actinomycetota</taxon>
        <taxon>Actinomycetes</taxon>
        <taxon>Kitasatosporales</taxon>
        <taxon>Streptomycetaceae</taxon>
        <taxon>Streptomyces</taxon>
    </lineage>
</organism>
<evidence type="ECO:0000313" key="4">
    <source>
        <dbReference type="Proteomes" id="UP001305002"/>
    </source>
</evidence>
<name>A0A5J6I8V3_STRC4</name>
<dbReference type="EMBL" id="CP137524">
    <property type="protein sequence ID" value="WOT34321.1"/>
    <property type="molecule type" value="Genomic_DNA"/>
</dbReference>
<dbReference type="Proteomes" id="UP000326598">
    <property type="component" value="Chromosome"/>
</dbReference>
<sequence length="212" mass="24256">MKHPAQPTAPDIAVRKSESGEKTLYIDGSQAMQQWEAPLMRRSAEILCRNGGEFLECGLGFGLSALAIAQQPNVKKHTVVEVYDEVVQDFKKSNPDLPDNLEIVRADFFEYIESVPTGSIDGIMLDPWLPKDMRDDADWWDTLMREQITRVLAPGGRFMSFFVTEPKIEPRWEPYFDEVLIERHSYDSYSTTSYLEGRPSGVAYLQSFTNRH</sequence>
<dbReference type="CDD" id="cd02440">
    <property type="entry name" value="AdoMet_MTases"/>
    <property type="match status" value="1"/>
</dbReference>
<dbReference type="GO" id="GO:0006601">
    <property type="term" value="P:creatine biosynthetic process"/>
    <property type="evidence" value="ECO:0007669"/>
    <property type="project" value="TreeGrafter"/>
</dbReference>
<reference evidence="2" key="4">
    <citation type="journal article" date="2024" name="Microb. Biotechnol.">
        <title>The involvement of multiple ABC transporters in daunorubicin efflux in Streptomyces coeruleorubidus.</title>
        <authorList>
            <person name="Dong J."/>
            <person name="Ning J."/>
            <person name="Tian Y."/>
            <person name="Li H."/>
            <person name="Chen H."/>
            <person name="Guan W."/>
        </authorList>
    </citation>
    <scope>NUCLEOTIDE SEQUENCE</scope>
    <source>
        <strain evidence="2">CICC 11043</strain>
    </source>
</reference>
<dbReference type="PANTHER" id="PTHR32379">
    <property type="entry name" value="GUANIDINOACETATE N-METHYLTRANSFERASE"/>
    <property type="match status" value="1"/>
</dbReference>
<dbReference type="EC" id="2.1.1.-" evidence="2"/>
<reference evidence="2 4" key="2">
    <citation type="journal article" date="2021" name="J. Microbiol. Biotechnol.">
        <title>An Efficient Markerless Deletion System Suitable for the Industrial Strains of Streptomyces.</title>
        <authorList>
            <person name="Dong J."/>
            <person name="Wei J."/>
            <person name="Li H."/>
            <person name="Zhao S."/>
            <person name="Guan W."/>
        </authorList>
    </citation>
    <scope>NUCLEOTIDE SEQUENCE [LARGE SCALE GENOMIC DNA]</scope>
    <source>
        <strain evidence="2 4">CICC 11043</strain>
    </source>
</reference>
<proteinExistence type="predicted"/>
<dbReference type="Gene3D" id="3.40.50.150">
    <property type="entry name" value="Vaccinia Virus protein VP39"/>
    <property type="match status" value="1"/>
</dbReference>
<dbReference type="AlphaFoldDB" id="A0A5J6I8V3"/>
<dbReference type="GO" id="GO:0030731">
    <property type="term" value="F:guanidinoacetate N-methyltransferase activity"/>
    <property type="evidence" value="ECO:0007669"/>
    <property type="project" value="TreeGrafter"/>
</dbReference>
<evidence type="ECO:0000313" key="2">
    <source>
        <dbReference type="EMBL" id="WOT34321.1"/>
    </source>
</evidence>
<keyword evidence="4" id="KW-1185">Reference proteome</keyword>
<dbReference type="RefSeq" id="WP_150483014.1">
    <property type="nucleotide sequence ID" value="NZ_BMSO01000002.1"/>
</dbReference>
<gene>
    <name evidence="1" type="ORF">CP976_29240</name>
    <name evidence="2" type="ORF">R5U08_09315</name>
</gene>
<dbReference type="SUPFAM" id="SSF53335">
    <property type="entry name" value="S-adenosyl-L-methionine-dependent methyltransferases"/>
    <property type="match status" value="1"/>
</dbReference>
<dbReference type="EMBL" id="CP023694">
    <property type="protein sequence ID" value="QEV27794.1"/>
    <property type="molecule type" value="Genomic_DNA"/>
</dbReference>
<dbReference type="GeneID" id="91420138"/>
<dbReference type="GO" id="GO:0032259">
    <property type="term" value="P:methylation"/>
    <property type="evidence" value="ECO:0007669"/>
    <property type="project" value="UniProtKB-KW"/>
</dbReference>
<dbReference type="InterPro" id="IPR051038">
    <property type="entry name" value="RMT2/GAMT_Mtase"/>
</dbReference>
<keyword evidence="1" id="KW-0808">Transferase</keyword>
<evidence type="ECO:0000313" key="1">
    <source>
        <dbReference type="EMBL" id="QEV27794.1"/>
    </source>
</evidence>
<keyword evidence="1" id="KW-0489">Methyltransferase</keyword>
<dbReference type="KEGG" id="scoe:CP976_29240"/>
<reference evidence="1 3" key="1">
    <citation type="submission" date="2017-09" db="EMBL/GenBank/DDBJ databases">
        <authorList>
            <person name="Lee N."/>
            <person name="Cho B.-K."/>
        </authorList>
    </citation>
    <scope>NUCLEOTIDE SEQUENCE [LARGE SCALE GENOMIC DNA]</scope>
    <source>
        <strain evidence="1 3">ATCC 13740</strain>
    </source>
</reference>
<dbReference type="Proteomes" id="UP001305002">
    <property type="component" value="Chromosome"/>
</dbReference>
<accession>A0A5J6I8V3</accession>
<dbReference type="GO" id="GO:0005737">
    <property type="term" value="C:cytoplasm"/>
    <property type="evidence" value="ECO:0007669"/>
    <property type="project" value="TreeGrafter"/>
</dbReference>
<protein>
    <submittedName>
        <fullName evidence="1">Class I SAM-dependent methyltransferase</fullName>
        <ecNumber evidence="2">2.1.1.-</ecNumber>
    </submittedName>
</protein>
<evidence type="ECO:0000313" key="3">
    <source>
        <dbReference type="Proteomes" id="UP000326598"/>
    </source>
</evidence>
<dbReference type="PANTHER" id="PTHR32379:SF1">
    <property type="entry name" value="GUANIDINOACETATE N-METHYLTRANSFERASE"/>
    <property type="match status" value="1"/>
</dbReference>
<reference evidence="2" key="3">
    <citation type="submission" date="2023-10" db="EMBL/GenBank/DDBJ databases">
        <authorList>
            <person name="guan w."/>
        </authorList>
    </citation>
    <scope>NUCLEOTIDE SEQUENCE</scope>
    <source>
        <strain evidence="2">CICC 11043</strain>
    </source>
</reference>